<organism evidence="2">
    <name type="scientific">Tetraselmis sp. GSL018</name>
    <dbReference type="NCBI Taxonomy" id="582737"/>
    <lineage>
        <taxon>Eukaryota</taxon>
        <taxon>Viridiplantae</taxon>
        <taxon>Chlorophyta</taxon>
        <taxon>core chlorophytes</taxon>
        <taxon>Chlorodendrophyceae</taxon>
        <taxon>Chlorodendrales</taxon>
        <taxon>Chlorodendraceae</taxon>
        <taxon>Tetraselmis</taxon>
    </lineage>
</organism>
<feature type="transmembrane region" description="Helical" evidence="1">
    <location>
        <begin position="76"/>
        <end position="95"/>
    </location>
</feature>
<proteinExistence type="predicted"/>
<evidence type="ECO:0000256" key="1">
    <source>
        <dbReference type="SAM" id="Phobius"/>
    </source>
</evidence>
<accession>A0A061QRE0</accession>
<keyword evidence="1" id="KW-0472">Membrane</keyword>
<name>A0A061QRE0_9CHLO</name>
<feature type="transmembrane region" description="Helical" evidence="1">
    <location>
        <begin position="35"/>
        <end position="55"/>
    </location>
</feature>
<dbReference type="AlphaFoldDB" id="A0A061QRE0"/>
<reference evidence="2" key="1">
    <citation type="submission" date="2014-05" db="EMBL/GenBank/DDBJ databases">
        <title>The transcriptome of the halophilic microalga Tetraselmis sp. GSL018 isolated from the Great Salt Lake, Utah.</title>
        <authorList>
            <person name="Jinkerson R.E."/>
            <person name="D'Adamo S."/>
            <person name="Posewitz M.C."/>
        </authorList>
    </citation>
    <scope>NUCLEOTIDE SEQUENCE</scope>
    <source>
        <strain evidence="2">GSL018</strain>
    </source>
</reference>
<sequence length="96" mass="10326">MVTIENHSVSNGSSIRTREEVAKEAFKDIDPLTRFLYTPHTLTALFAGICALAYFSNAFNSRESSDLGSSSPSKTGLLAVILVFLGCVIELGLWGA</sequence>
<protein>
    <submittedName>
        <fullName evidence="2">Uncharacterized protein</fullName>
    </submittedName>
</protein>
<keyword evidence="1" id="KW-0812">Transmembrane</keyword>
<gene>
    <name evidence="2" type="ORF">TSPGSL018_23829</name>
</gene>
<keyword evidence="1" id="KW-1133">Transmembrane helix</keyword>
<evidence type="ECO:0000313" key="2">
    <source>
        <dbReference type="EMBL" id="JAC62263.1"/>
    </source>
</evidence>
<dbReference type="EMBL" id="GBEZ01024758">
    <property type="protein sequence ID" value="JAC62263.1"/>
    <property type="molecule type" value="Transcribed_RNA"/>
</dbReference>